<evidence type="ECO:0000256" key="2">
    <source>
        <dbReference type="ARBA" id="ARBA00001946"/>
    </source>
</evidence>
<proteinExistence type="inferred from homology"/>
<dbReference type="InterPro" id="IPR039121">
    <property type="entry name" value="NUDT19"/>
</dbReference>
<accession>A0AAN8JXD8</accession>
<evidence type="ECO:0000256" key="3">
    <source>
        <dbReference type="ARBA" id="ARBA00005582"/>
    </source>
</evidence>
<name>A0AAN8JXD8_PATCE</name>
<organism evidence="9 10">
    <name type="scientific">Patella caerulea</name>
    <name type="common">Rayed Mediterranean limpet</name>
    <dbReference type="NCBI Taxonomy" id="87958"/>
    <lineage>
        <taxon>Eukaryota</taxon>
        <taxon>Metazoa</taxon>
        <taxon>Spiralia</taxon>
        <taxon>Lophotrochozoa</taxon>
        <taxon>Mollusca</taxon>
        <taxon>Gastropoda</taxon>
        <taxon>Patellogastropoda</taxon>
        <taxon>Patelloidea</taxon>
        <taxon>Patellidae</taxon>
        <taxon>Patella</taxon>
    </lineage>
</organism>
<comment type="caution">
    <text evidence="9">The sequence shown here is derived from an EMBL/GenBank/DDBJ whole genome shotgun (WGS) entry which is preliminary data.</text>
</comment>
<comment type="cofactor">
    <cofactor evidence="1">
        <name>Mn(2+)</name>
        <dbReference type="ChEBI" id="CHEBI:29035"/>
    </cofactor>
</comment>
<sequence length="406" mass="46338">MASVLKHWREAATLVLVTGRSTSLREGIRFKPVNASVNNNNNINGNNADENALKGDKFEVMLLKRSSKSKFMPSLYVFPGGVASDADFSEKWKDIFHDSNNELVKKTFEYAKRGGIGPPMFSRIRDPEFSLIPSEIAFRICAIRETFEESGVLLARNAADLKTIDTEFMKHGPVKATAFQTSEILESWRKKVYADASEFVTMCQELNIIPDVWSLYEWSNWLTPTGQDKFAKYGRRYDTAFYVACVPDKPDAMEDQGETVHLQWGSPADILTEYMNGNAKIAPPQLYELSRFLNFENIDDLHRFIWQREEHRVNQYLPVRVRCQDAFLFLLPGDDLYPKEPDFEGKQEQPELSETLEELNRKFPNQHRTFLSGESDHIIVGCNIALPGGHVPPVSEPPFSQQVSKL</sequence>
<dbReference type="EMBL" id="JAZGQO010000006">
    <property type="protein sequence ID" value="KAK6184941.1"/>
    <property type="molecule type" value="Genomic_DNA"/>
</dbReference>
<dbReference type="Proteomes" id="UP001347796">
    <property type="component" value="Unassembled WGS sequence"/>
</dbReference>
<comment type="similarity">
    <text evidence="3">Belongs to the Nudix hydrolase family.</text>
</comment>
<keyword evidence="4" id="KW-0479">Metal-binding</keyword>
<evidence type="ECO:0000256" key="5">
    <source>
        <dbReference type="ARBA" id="ARBA00022801"/>
    </source>
</evidence>
<protein>
    <recommendedName>
        <fullName evidence="8">Nudix hydrolase domain-containing protein</fullName>
    </recommendedName>
</protein>
<evidence type="ECO:0000256" key="4">
    <source>
        <dbReference type="ARBA" id="ARBA00022723"/>
    </source>
</evidence>
<evidence type="ECO:0000313" key="10">
    <source>
        <dbReference type="Proteomes" id="UP001347796"/>
    </source>
</evidence>
<comment type="cofactor">
    <cofactor evidence="2">
        <name>Mg(2+)</name>
        <dbReference type="ChEBI" id="CHEBI:18420"/>
    </cofactor>
</comment>
<evidence type="ECO:0000313" key="9">
    <source>
        <dbReference type="EMBL" id="KAK6184941.1"/>
    </source>
</evidence>
<keyword evidence="7" id="KW-0464">Manganese</keyword>
<dbReference type="GO" id="GO:0046872">
    <property type="term" value="F:metal ion binding"/>
    <property type="evidence" value="ECO:0007669"/>
    <property type="project" value="UniProtKB-KW"/>
</dbReference>
<keyword evidence="10" id="KW-1185">Reference proteome</keyword>
<dbReference type="GO" id="GO:0016818">
    <property type="term" value="F:hydrolase activity, acting on acid anhydrides, in phosphorus-containing anhydrides"/>
    <property type="evidence" value="ECO:0007669"/>
    <property type="project" value="InterPro"/>
</dbReference>
<evidence type="ECO:0000256" key="7">
    <source>
        <dbReference type="ARBA" id="ARBA00023211"/>
    </source>
</evidence>
<dbReference type="SUPFAM" id="SSF55811">
    <property type="entry name" value="Nudix"/>
    <property type="match status" value="1"/>
</dbReference>
<reference evidence="9 10" key="1">
    <citation type="submission" date="2024-01" db="EMBL/GenBank/DDBJ databases">
        <title>The genome of the rayed Mediterranean limpet Patella caerulea (Linnaeus, 1758).</title>
        <authorList>
            <person name="Anh-Thu Weber A."/>
            <person name="Halstead-Nussloch G."/>
        </authorList>
    </citation>
    <scope>NUCLEOTIDE SEQUENCE [LARGE SCALE GENOMIC DNA]</scope>
    <source>
        <strain evidence="9">AATW-2023a</strain>
        <tissue evidence="9">Whole specimen</tissue>
    </source>
</reference>
<dbReference type="PROSITE" id="PS51462">
    <property type="entry name" value="NUDIX"/>
    <property type="match status" value="1"/>
</dbReference>
<dbReference type="InterPro" id="IPR000086">
    <property type="entry name" value="NUDIX_hydrolase_dom"/>
</dbReference>
<dbReference type="GO" id="GO:0005739">
    <property type="term" value="C:mitochondrion"/>
    <property type="evidence" value="ECO:0007669"/>
    <property type="project" value="TreeGrafter"/>
</dbReference>
<gene>
    <name evidence="9" type="ORF">SNE40_007288</name>
</gene>
<keyword evidence="5" id="KW-0378">Hydrolase</keyword>
<dbReference type="AlphaFoldDB" id="A0AAN8JXD8"/>
<dbReference type="PANTHER" id="PTHR12318:SF0">
    <property type="entry name" value="ACYL-COENZYME A DIPHOSPHATASE NUDT19"/>
    <property type="match status" value="1"/>
</dbReference>
<evidence type="ECO:0000256" key="6">
    <source>
        <dbReference type="ARBA" id="ARBA00022842"/>
    </source>
</evidence>
<dbReference type="CDD" id="cd18870">
    <property type="entry name" value="NUDIX_AcylCoAdiphos_Nudt19"/>
    <property type="match status" value="1"/>
</dbReference>
<dbReference type="PANTHER" id="PTHR12318">
    <property type="entry name" value="TESTOSTERONE-REGULATED PROTEIN RP2"/>
    <property type="match status" value="1"/>
</dbReference>
<dbReference type="Gene3D" id="3.90.79.10">
    <property type="entry name" value="Nucleoside Triphosphate Pyrophosphohydrolase"/>
    <property type="match status" value="1"/>
</dbReference>
<keyword evidence="6" id="KW-0460">Magnesium</keyword>
<feature type="domain" description="Nudix hydrolase" evidence="8">
    <location>
        <begin position="28"/>
        <end position="287"/>
    </location>
</feature>
<evidence type="ECO:0000256" key="1">
    <source>
        <dbReference type="ARBA" id="ARBA00001936"/>
    </source>
</evidence>
<evidence type="ECO:0000259" key="8">
    <source>
        <dbReference type="PROSITE" id="PS51462"/>
    </source>
</evidence>
<dbReference type="InterPro" id="IPR015797">
    <property type="entry name" value="NUDIX_hydrolase-like_dom_sf"/>
</dbReference>